<dbReference type="EMBL" id="JAEHTE010000002">
    <property type="protein sequence ID" value="MBI6882987.1"/>
    <property type="molecule type" value="Genomic_DNA"/>
</dbReference>
<name>A0A8I1EBJ0_PSEPU</name>
<reference evidence="7" key="1">
    <citation type="submission" date="2020-12" db="EMBL/GenBank/DDBJ databases">
        <title>Enhanced detection system for hospital associated transmission using whole genome sequencing surveillance.</title>
        <authorList>
            <person name="Harrison L.H."/>
            <person name="Van Tyne D."/>
            <person name="Marsh J.W."/>
            <person name="Griffith M.P."/>
            <person name="Snyder D.J."/>
            <person name="Cooper V.S."/>
            <person name="Mustapha M."/>
        </authorList>
    </citation>
    <scope>NUCLEOTIDE SEQUENCE</scope>
    <source>
        <strain evidence="7">PSB00042</strain>
    </source>
</reference>
<evidence type="ECO:0000313" key="8">
    <source>
        <dbReference type="Proteomes" id="UP000637061"/>
    </source>
</evidence>
<proteinExistence type="predicted"/>
<comment type="caution">
    <text evidence="7">The sequence shown here is derived from an EMBL/GenBank/DDBJ whole genome shotgun (WGS) entry which is preliminary data.</text>
</comment>
<evidence type="ECO:0000256" key="5">
    <source>
        <dbReference type="ARBA" id="ARBA00023014"/>
    </source>
</evidence>
<feature type="region of interest" description="Disordered" evidence="6">
    <location>
        <begin position="385"/>
        <end position="404"/>
    </location>
</feature>
<sequence>MRRIIDFMNICIVTNRGCNLRCTHCYVEPELLASKFKMTEANYQLAYERIEQLVGTDQHVKRVNVEVLGGEISRMPFEFWERQLPFSLEKHARLKHLTGHSAAFAWCTNMIIQDPRYFGLLNEHGDDPNWEVFIPWEMDTNRFGRNNKLFPKYLQNVQRLDRAKKAINIIPTKYMLSLPIQEIKAFIQENGFSDLSCDMLYPYGSGKAYFEANQPAFHEVSQFYIDMTEALIDEDWITISPWDEVSGCLQTGKGFNLNGNDAYDMTIEPDGSVVLNSSMTGSEAPLPSQALYLDAENWALKAFFENIRQMDVKYSVEFDQCRQCEYLRYCNGGYYHYKYLPSDQISLYDSEDCAGYKRFWDYAKQRLGDRVANISDLNHATIRSQIRENRGKPRQEASDQSIRESDLPRDYEGYFASIAKIPPHTTVIVDLKNLFDSSISERLWFYDGLGLSPVIEQATVDDLDQKSLRNIARNMVGGNYKAVETDPELVWSYVRRFPSDWAAMYILDASAATEALQDPLAKGTEPTVGRSGIVIDHRNDEVFRFVTKYPIPSGLLDLLAPYRNQALTAASMAFVSKVGQYLNTESILIARSRS</sequence>
<dbReference type="CDD" id="cd01335">
    <property type="entry name" value="Radical_SAM"/>
    <property type="match status" value="1"/>
</dbReference>
<dbReference type="SUPFAM" id="SSF102114">
    <property type="entry name" value="Radical SAM enzymes"/>
    <property type="match status" value="1"/>
</dbReference>
<dbReference type="AlphaFoldDB" id="A0A8I1EBJ0"/>
<evidence type="ECO:0000256" key="3">
    <source>
        <dbReference type="ARBA" id="ARBA00022723"/>
    </source>
</evidence>
<keyword evidence="4" id="KW-0408">Iron</keyword>
<dbReference type="GO" id="GO:0016491">
    <property type="term" value="F:oxidoreductase activity"/>
    <property type="evidence" value="ECO:0007669"/>
    <property type="project" value="InterPro"/>
</dbReference>
<evidence type="ECO:0000313" key="7">
    <source>
        <dbReference type="EMBL" id="MBI6882987.1"/>
    </source>
</evidence>
<dbReference type="InterPro" id="IPR007197">
    <property type="entry name" value="rSAM"/>
</dbReference>
<keyword evidence="5" id="KW-0411">Iron-sulfur</keyword>
<evidence type="ECO:0000256" key="2">
    <source>
        <dbReference type="ARBA" id="ARBA00022691"/>
    </source>
</evidence>
<dbReference type="Proteomes" id="UP000637061">
    <property type="component" value="Unassembled WGS sequence"/>
</dbReference>
<dbReference type="SFLD" id="SFLDS00029">
    <property type="entry name" value="Radical_SAM"/>
    <property type="match status" value="1"/>
</dbReference>
<dbReference type="Gene3D" id="3.20.20.70">
    <property type="entry name" value="Aldolase class I"/>
    <property type="match status" value="1"/>
</dbReference>
<keyword evidence="2" id="KW-0949">S-adenosyl-L-methionine</keyword>
<dbReference type="RefSeq" id="WP_198746609.1">
    <property type="nucleotide sequence ID" value="NZ_JAEHTE010000002.1"/>
</dbReference>
<protein>
    <submittedName>
        <fullName evidence="7">Radical SAM protein</fullName>
    </submittedName>
</protein>
<dbReference type="PANTHER" id="PTHR43273:SF8">
    <property type="entry name" value="RADICAL SAM DOMAIN PROTEIN"/>
    <property type="match status" value="1"/>
</dbReference>
<comment type="cofactor">
    <cofactor evidence="1">
        <name>[4Fe-4S] cluster</name>
        <dbReference type="ChEBI" id="CHEBI:49883"/>
    </cofactor>
</comment>
<accession>A0A8I1EBJ0</accession>
<dbReference type="InterPro" id="IPR023867">
    <property type="entry name" value="Sulphatase_maturase_rSAM"/>
</dbReference>
<dbReference type="GO" id="GO:0051536">
    <property type="term" value="F:iron-sulfur cluster binding"/>
    <property type="evidence" value="ECO:0007669"/>
    <property type="project" value="UniProtKB-KW"/>
</dbReference>
<organism evidence="7 8">
    <name type="scientific">Pseudomonas putida</name>
    <name type="common">Arthrobacter siderocapsulatus</name>
    <dbReference type="NCBI Taxonomy" id="303"/>
    <lineage>
        <taxon>Bacteria</taxon>
        <taxon>Pseudomonadati</taxon>
        <taxon>Pseudomonadota</taxon>
        <taxon>Gammaproteobacteria</taxon>
        <taxon>Pseudomonadales</taxon>
        <taxon>Pseudomonadaceae</taxon>
        <taxon>Pseudomonas</taxon>
    </lineage>
</organism>
<evidence type="ECO:0000256" key="6">
    <source>
        <dbReference type="SAM" id="MobiDB-lite"/>
    </source>
</evidence>
<dbReference type="PANTHER" id="PTHR43273">
    <property type="entry name" value="ANAEROBIC SULFATASE-MATURATING ENZYME HOMOLOG ASLB-RELATED"/>
    <property type="match status" value="1"/>
</dbReference>
<evidence type="ECO:0000256" key="4">
    <source>
        <dbReference type="ARBA" id="ARBA00023004"/>
    </source>
</evidence>
<gene>
    <name evidence="7" type="ORF">JEU22_03595</name>
</gene>
<keyword evidence="3" id="KW-0479">Metal-binding</keyword>
<dbReference type="InterPro" id="IPR013785">
    <property type="entry name" value="Aldolase_TIM"/>
</dbReference>
<evidence type="ECO:0000256" key="1">
    <source>
        <dbReference type="ARBA" id="ARBA00001966"/>
    </source>
</evidence>
<dbReference type="GO" id="GO:0046872">
    <property type="term" value="F:metal ion binding"/>
    <property type="evidence" value="ECO:0007669"/>
    <property type="project" value="UniProtKB-KW"/>
</dbReference>
<dbReference type="InterPro" id="IPR058240">
    <property type="entry name" value="rSAM_sf"/>
</dbReference>